<feature type="binding site" evidence="10">
    <location>
        <position position="512"/>
    </location>
    <ligand>
        <name>Mg(2+)</name>
        <dbReference type="ChEBI" id="CHEBI:18420"/>
        <label>2</label>
    </ligand>
</feature>
<dbReference type="NCBIfam" id="NF011501">
    <property type="entry name" value="PRK14939.1"/>
    <property type="match status" value="1"/>
</dbReference>
<evidence type="ECO:0000256" key="3">
    <source>
        <dbReference type="ARBA" id="ARBA00022723"/>
    </source>
</evidence>
<keyword evidence="3 10" id="KW-0479">Metal-binding</keyword>
<dbReference type="PROSITE" id="PS00177">
    <property type="entry name" value="TOPOISOMERASE_II"/>
    <property type="match status" value="1"/>
</dbReference>
<dbReference type="GO" id="GO:0003918">
    <property type="term" value="F:DNA topoisomerase type II (double strand cut, ATP-hydrolyzing) activity"/>
    <property type="evidence" value="ECO:0007669"/>
    <property type="project" value="UniProtKB-EC"/>
</dbReference>
<dbReference type="Gene3D" id="3.40.50.670">
    <property type="match status" value="2"/>
</dbReference>
<dbReference type="InterPro" id="IPR013506">
    <property type="entry name" value="Topo_IIA_bsu_dom2"/>
</dbReference>
<comment type="catalytic activity">
    <reaction evidence="1 10">
        <text>ATP-dependent breakage, passage and rejoining of double-stranded DNA.</text>
        <dbReference type="EC" id="5.6.2.2"/>
    </reaction>
</comment>
<dbReference type="SMART" id="SM00433">
    <property type="entry name" value="TOP2c"/>
    <property type="match status" value="1"/>
</dbReference>
<comment type="caution">
    <text evidence="12">The sequence shown here is derived from an EMBL/GenBank/DDBJ whole genome shotgun (WGS) entry which is preliminary data.</text>
</comment>
<dbReference type="Proteomes" id="UP000727456">
    <property type="component" value="Unassembled WGS sequence"/>
</dbReference>
<dbReference type="PANTHER" id="PTHR45866">
    <property type="entry name" value="DNA GYRASE/TOPOISOMERASE SUBUNIT B"/>
    <property type="match status" value="1"/>
</dbReference>
<dbReference type="InterPro" id="IPR018522">
    <property type="entry name" value="TopoIIA_CS"/>
</dbReference>
<dbReference type="PROSITE" id="PS50880">
    <property type="entry name" value="TOPRIM"/>
    <property type="match status" value="1"/>
</dbReference>
<dbReference type="InterPro" id="IPR013760">
    <property type="entry name" value="Topo_IIA-like_dom_sf"/>
</dbReference>
<evidence type="ECO:0000256" key="1">
    <source>
        <dbReference type="ARBA" id="ARBA00000185"/>
    </source>
</evidence>
<dbReference type="InterPro" id="IPR020568">
    <property type="entry name" value="Ribosomal_Su5_D2-typ_SF"/>
</dbReference>
<keyword evidence="13" id="KW-1185">Reference proteome</keyword>
<evidence type="ECO:0000256" key="9">
    <source>
        <dbReference type="ARBA" id="ARBA00023235"/>
    </source>
</evidence>
<evidence type="ECO:0000256" key="10">
    <source>
        <dbReference type="HAMAP-Rule" id="MF_01898"/>
    </source>
</evidence>
<dbReference type="Gene3D" id="3.30.565.10">
    <property type="entry name" value="Histidine kinase-like ATPase, C-terminal domain"/>
    <property type="match status" value="1"/>
</dbReference>
<keyword evidence="9 10" id="KW-0413">Isomerase</keyword>
<evidence type="ECO:0000256" key="6">
    <source>
        <dbReference type="ARBA" id="ARBA00022842"/>
    </source>
</evidence>
<evidence type="ECO:0000313" key="13">
    <source>
        <dbReference type="Proteomes" id="UP000727456"/>
    </source>
</evidence>
<proteinExistence type="inferred from homology"/>
<dbReference type="PANTHER" id="PTHR45866:SF1">
    <property type="entry name" value="DNA GYRASE SUBUNIT B, MITOCHONDRIAL"/>
    <property type="match status" value="1"/>
</dbReference>
<dbReference type="InterPro" id="IPR014721">
    <property type="entry name" value="Ribsml_uS5_D2-typ_fold_subgr"/>
</dbReference>
<organism evidence="12 13">
    <name type="scientific">Sphingomonas vulcanisoli</name>
    <dbReference type="NCBI Taxonomy" id="1658060"/>
    <lineage>
        <taxon>Bacteria</taxon>
        <taxon>Pseudomonadati</taxon>
        <taxon>Pseudomonadota</taxon>
        <taxon>Alphaproteobacteria</taxon>
        <taxon>Sphingomonadales</taxon>
        <taxon>Sphingomonadaceae</taxon>
        <taxon>Sphingomonas</taxon>
    </lineage>
</organism>
<dbReference type="PRINTS" id="PR00418">
    <property type="entry name" value="TPI2FAMILY"/>
</dbReference>
<sequence length="824" mass="90370">MATDPTQNAYGADSIKVLKGLDAVRKRPGMYIGDTDDGSGLHHMVFEVSDNAIDEALAGHCDRIVIQLNADGSVSVEDNGRGIPTGIHAEEGVSAAEVIMTQLHAGGKFDNTNDANAYKVSGGLHGVGVSVVNALSEFLDLTIWRDGQEHYMRFAHGDAVAPLKLVGPAPAGKKGTRVTFLPSPETFKITEFDFEKLEHRYRELAFLNSGVRLFLIDARHAERKEIELFYEGGIAAFVKYLDRAKSPLFPDPIAVHGQRDDVGIDVALEWNDSYYENVLPFTNNIPQRDGGTHLAAFRAALTRTLNNYAEKSGMLKKEKVTLTGDDMREGLTAIVSVKLPDPKFSSQTKDKLVSSEVRQPLESLIADKLAEWLEENPAHGKSIIQKVIDAAAAREAAKKARELTRRKGVMDIASLPGKLADCQERDPAKCELFLVEGDSAGGSAKQGRDRNIQAILPLKGKILNVERARFDRMLSSKEVGTLIQAMGTGIGRDDFNIEKLRYHKIVIMTDADVDGAHIRTLLLTFFYRHMREIIDRGHLYIAQPPLFKVAKGRSEVYLKDAAALDAYLVDAGINGVMLESADGNRAGEDLRSLVDHAERMGRLMAYVPRRYDLGLIEALALAGAFDPAGDKAAAAPEVATWLNRADPDAKWTVEATGEGGFHARRLWRGVTDHHVVDAALVQSAEALRLHALAGEQAEAYTHEARLVALRGAEKVETPVEDEETPAVVTDPKGKRVTRPSELLEAILVAGRKGLAVARYKGLGEMNAEQLWETTLDPSNRSMLRVEVAQADMADEIFTRLMGDVVEPRREFIQENALSVENLDV</sequence>
<dbReference type="InterPro" id="IPR006171">
    <property type="entry name" value="TOPRIM_dom"/>
</dbReference>
<protein>
    <recommendedName>
        <fullName evidence="10">DNA gyrase subunit B</fullName>
        <ecNumber evidence="10">5.6.2.2</ecNumber>
    </recommendedName>
</protein>
<feature type="site" description="Interaction with DNA" evidence="10">
    <location>
        <position position="461"/>
    </location>
</feature>
<gene>
    <name evidence="10" type="primary">gyrB</name>
    <name evidence="12" type="ORF">FHS31_001020</name>
</gene>
<dbReference type="PRINTS" id="PR01159">
    <property type="entry name" value="DNAGYRASEB"/>
</dbReference>
<evidence type="ECO:0000259" key="11">
    <source>
        <dbReference type="PROSITE" id="PS50880"/>
    </source>
</evidence>
<evidence type="ECO:0000313" key="12">
    <source>
        <dbReference type="EMBL" id="NIJ07424.1"/>
    </source>
</evidence>
<feature type="site" description="Interaction with DNA" evidence="10">
    <location>
        <position position="464"/>
    </location>
</feature>
<dbReference type="SUPFAM" id="SSF54211">
    <property type="entry name" value="Ribosomal protein S5 domain 2-like"/>
    <property type="match status" value="1"/>
</dbReference>
<dbReference type="InterPro" id="IPR002288">
    <property type="entry name" value="DNA_gyrase_B_C"/>
</dbReference>
<evidence type="ECO:0000256" key="7">
    <source>
        <dbReference type="ARBA" id="ARBA00023029"/>
    </source>
</evidence>
<dbReference type="Pfam" id="PF00986">
    <property type="entry name" value="DNA_gyraseB_C"/>
    <property type="match status" value="1"/>
</dbReference>
<dbReference type="Gene3D" id="3.30.230.10">
    <property type="match status" value="1"/>
</dbReference>
<comment type="similarity">
    <text evidence="2 10">Belongs to the type II topoisomerase GyrB family.</text>
</comment>
<comment type="subunit">
    <text evidence="10">Heterotetramer, composed of two GyrA and two GyrB chains. In the heterotetramer, GyrA contains the active site tyrosine that forms a transient covalent intermediate with DNA, while GyrB binds cofactors and catalyzes ATP hydrolysis.</text>
</comment>
<dbReference type="CDD" id="cd03366">
    <property type="entry name" value="TOPRIM_TopoIIA_GyrB"/>
    <property type="match status" value="1"/>
</dbReference>
<comment type="function">
    <text evidence="10">A type II topoisomerase that negatively supercoils closed circular double-stranded (ds) DNA in an ATP-dependent manner to modulate DNA topology and maintain chromosomes in an underwound state. Negative supercoiling favors strand separation, and DNA replication, transcription, recombination and repair, all of which involve strand separation. Also able to catalyze the interconversion of other topological isomers of dsDNA rings, including catenanes and knotted rings. Type II topoisomerases break and join 2 DNA strands simultaneously in an ATP-dependent manner.</text>
</comment>
<evidence type="ECO:0000256" key="8">
    <source>
        <dbReference type="ARBA" id="ARBA00023125"/>
    </source>
</evidence>
<keyword evidence="5 10" id="KW-0067">ATP-binding</keyword>
<dbReference type="InterPro" id="IPR034160">
    <property type="entry name" value="TOPRIM_GyrB"/>
</dbReference>
<accession>A0ABX0TRR2</accession>
<dbReference type="InterPro" id="IPR000565">
    <property type="entry name" value="Topo_IIA_B"/>
</dbReference>
<feature type="domain" description="Toprim" evidence="11">
    <location>
        <begin position="430"/>
        <end position="545"/>
    </location>
</feature>
<dbReference type="InterPro" id="IPR013759">
    <property type="entry name" value="Topo_IIA_B_C"/>
</dbReference>
<dbReference type="InterPro" id="IPR001241">
    <property type="entry name" value="Topo_IIA"/>
</dbReference>
<feature type="binding site" evidence="10">
    <location>
        <position position="436"/>
    </location>
    <ligand>
        <name>Mg(2+)</name>
        <dbReference type="ChEBI" id="CHEBI:18420"/>
        <label>1</label>
        <note>catalytic</note>
    </ligand>
</feature>
<dbReference type="EMBL" id="JAAOZC010000002">
    <property type="protein sequence ID" value="NIJ07424.1"/>
    <property type="molecule type" value="Genomic_DNA"/>
</dbReference>
<comment type="subcellular location">
    <subcellularLocation>
        <location evidence="10">Cytoplasm</location>
    </subcellularLocation>
</comment>
<dbReference type="SMART" id="SM00387">
    <property type="entry name" value="HATPase_c"/>
    <property type="match status" value="1"/>
</dbReference>
<dbReference type="Pfam" id="PF00204">
    <property type="entry name" value="DNA_gyraseB"/>
    <property type="match status" value="1"/>
</dbReference>
<dbReference type="Pfam" id="PF01751">
    <property type="entry name" value="Toprim"/>
    <property type="match status" value="1"/>
</dbReference>
<comment type="cofactor">
    <cofactor evidence="10">
        <name>Mg(2+)</name>
        <dbReference type="ChEBI" id="CHEBI:18420"/>
    </cofactor>
    <cofactor evidence="10">
        <name>Mn(2+)</name>
        <dbReference type="ChEBI" id="CHEBI:29035"/>
    </cofactor>
    <cofactor evidence="10">
        <name>Ca(2+)</name>
        <dbReference type="ChEBI" id="CHEBI:29108"/>
    </cofactor>
    <text evidence="10">Binds two Mg(2+) per subunit. The magnesium ions form salt bridges with both the protein and the DNA. Can also accept other divalent metal cations, such as Mn(2+) or Ca(2+).</text>
</comment>
<dbReference type="NCBIfam" id="TIGR01059">
    <property type="entry name" value="gyrB"/>
    <property type="match status" value="1"/>
</dbReference>
<evidence type="ECO:0000256" key="2">
    <source>
        <dbReference type="ARBA" id="ARBA00010708"/>
    </source>
</evidence>
<dbReference type="RefSeq" id="WP_167072288.1">
    <property type="nucleotide sequence ID" value="NZ_JAAOZC010000002.1"/>
</dbReference>
<name>A0ABX0TRR2_9SPHN</name>
<dbReference type="SUPFAM" id="SSF56719">
    <property type="entry name" value="Type II DNA topoisomerase"/>
    <property type="match status" value="1"/>
</dbReference>
<reference evidence="12 13" key="1">
    <citation type="submission" date="2020-03" db="EMBL/GenBank/DDBJ databases">
        <title>Genomic Encyclopedia of Type Strains, Phase III (KMG-III): the genomes of soil and plant-associated and newly described type strains.</title>
        <authorList>
            <person name="Whitman W."/>
        </authorList>
    </citation>
    <scope>NUCLEOTIDE SEQUENCE [LARGE SCALE GENOMIC DNA]</scope>
    <source>
        <strain evidence="12 13">CECT 8804</strain>
    </source>
</reference>
<dbReference type="Pfam" id="PF02518">
    <property type="entry name" value="HATPase_c"/>
    <property type="match status" value="1"/>
</dbReference>
<dbReference type="SUPFAM" id="SSF55874">
    <property type="entry name" value="ATPase domain of HSP90 chaperone/DNA topoisomerase II/histidine kinase"/>
    <property type="match status" value="1"/>
</dbReference>
<feature type="binding site" evidence="10">
    <location>
        <position position="510"/>
    </location>
    <ligand>
        <name>Mg(2+)</name>
        <dbReference type="ChEBI" id="CHEBI:18420"/>
        <label>1</label>
        <note>catalytic</note>
    </ligand>
</feature>
<comment type="miscellaneous">
    <text evidence="10">Few gyrases are as efficient as E.coli at forming negative supercoils. Not all organisms have 2 type II topoisomerases; in organisms with a single type II topoisomerase this enzyme also has to decatenate newly replicated chromosomes.</text>
</comment>
<dbReference type="CDD" id="cd16928">
    <property type="entry name" value="HATPase_GyrB-like"/>
    <property type="match status" value="1"/>
</dbReference>
<dbReference type="HAMAP" id="MF_01898">
    <property type="entry name" value="GyrB"/>
    <property type="match status" value="1"/>
</dbReference>
<dbReference type="InterPro" id="IPR011557">
    <property type="entry name" value="GyrB"/>
</dbReference>
<dbReference type="NCBIfam" id="NF004189">
    <property type="entry name" value="PRK05644.1"/>
    <property type="match status" value="1"/>
</dbReference>
<keyword evidence="8" id="KW-0238">DNA-binding</keyword>
<dbReference type="InterPro" id="IPR036890">
    <property type="entry name" value="HATPase_C_sf"/>
</dbReference>
<keyword evidence="10" id="KW-0963">Cytoplasm</keyword>
<dbReference type="CDD" id="cd00822">
    <property type="entry name" value="TopoII_Trans_DNA_gyrase"/>
    <property type="match status" value="1"/>
</dbReference>
<dbReference type="InterPro" id="IPR003594">
    <property type="entry name" value="HATPase_dom"/>
</dbReference>
<keyword evidence="7 10" id="KW-0799">Topoisomerase</keyword>
<keyword evidence="4 10" id="KW-0547">Nucleotide-binding</keyword>
<evidence type="ECO:0000256" key="5">
    <source>
        <dbReference type="ARBA" id="ARBA00022840"/>
    </source>
</evidence>
<dbReference type="EC" id="5.6.2.2" evidence="10"/>
<keyword evidence="6 10" id="KW-0460">Magnesium</keyword>
<evidence type="ECO:0000256" key="4">
    <source>
        <dbReference type="ARBA" id="ARBA00022741"/>
    </source>
</evidence>
<feature type="binding site" evidence="10">
    <location>
        <position position="510"/>
    </location>
    <ligand>
        <name>Mg(2+)</name>
        <dbReference type="ChEBI" id="CHEBI:18420"/>
        <label>2</label>
    </ligand>
</feature>